<keyword evidence="1" id="KW-1133">Transmembrane helix</keyword>
<evidence type="ECO:0000313" key="3">
    <source>
        <dbReference type="Proteomes" id="UP001374535"/>
    </source>
</evidence>
<keyword evidence="1" id="KW-0812">Transmembrane</keyword>
<name>A0AAQ3NFS8_VIGMU</name>
<accession>A0AAQ3NFS8</accession>
<feature type="non-terminal residue" evidence="2">
    <location>
        <position position="123"/>
    </location>
</feature>
<protein>
    <submittedName>
        <fullName evidence="2">Uncharacterized protein</fullName>
    </submittedName>
</protein>
<keyword evidence="3" id="KW-1185">Reference proteome</keyword>
<evidence type="ECO:0000313" key="2">
    <source>
        <dbReference type="EMBL" id="WVZ07903.1"/>
    </source>
</evidence>
<proteinExistence type="predicted"/>
<dbReference type="Proteomes" id="UP001374535">
    <property type="component" value="Chromosome 6"/>
</dbReference>
<keyword evidence="1" id="KW-0472">Membrane</keyword>
<dbReference type="AlphaFoldDB" id="A0AAQ3NFS8"/>
<reference evidence="2 3" key="1">
    <citation type="journal article" date="2023" name="Life. Sci Alliance">
        <title>Evolutionary insights into 3D genome organization and epigenetic landscape of Vigna mungo.</title>
        <authorList>
            <person name="Junaid A."/>
            <person name="Singh B."/>
            <person name="Bhatia S."/>
        </authorList>
    </citation>
    <scope>NUCLEOTIDE SEQUENCE [LARGE SCALE GENOMIC DNA]</scope>
    <source>
        <strain evidence="2">Urdbean</strain>
    </source>
</reference>
<sequence>MWSCVDYKPYKPLPTLELDLGVGLVPLSSSPLLFSLLLSSLLFSLPSLALPFSPLPFCLPPPSSPLPSSLPPSLPLLSSAPLSSQAPLLDLLTLCLSASTSEVCSPHSPDQLFLSLSISSPSC</sequence>
<feature type="transmembrane region" description="Helical" evidence="1">
    <location>
        <begin position="20"/>
        <end position="43"/>
    </location>
</feature>
<gene>
    <name evidence="2" type="ORF">V8G54_021249</name>
</gene>
<evidence type="ECO:0000256" key="1">
    <source>
        <dbReference type="SAM" id="Phobius"/>
    </source>
</evidence>
<dbReference type="EMBL" id="CP144695">
    <property type="protein sequence ID" value="WVZ07903.1"/>
    <property type="molecule type" value="Genomic_DNA"/>
</dbReference>
<organism evidence="2 3">
    <name type="scientific">Vigna mungo</name>
    <name type="common">Black gram</name>
    <name type="synonym">Phaseolus mungo</name>
    <dbReference type="NCBI Taxonomy" id="3915"/>
    <lineage>
        <taxon>Eukaryota</taxon>
        <taxon>Viridiplantae</taxon>
        <taxon>Streptophyta</taxon>
        <taxon>Embryophyta</taxon>
        <taxon>Tracheophyta</taxon>
        <taxon>Spermatophyta</taxon>
        <taxon>Magnoliopsida</taxon>
        <taxon>eudicotyledons</taxon>
        <taxon>Gunneridae</taxon>
        <taxon>Pentapetalae</taxon>
        <taxon>rosids</taxon>
        <taxon>fabids</taxon>
        <taxon>Fabales</taxon>
        <taxon>Fabaceae</taxon>
        <taxon>Papilionoideae</taxon>
        <taxon>50 kb inversion clade</taxon>
        <taxon>NPAAA clade</taxon>
        <taxon>indigoferoid/millettioid clade</taxon>
        <taxon>Phaseoleae</taxon>
        <taxon>Vigna</taxon>
    </lineage>
</organism>